<keyword evidence="1" id="KW-1133">Transmembrane helix</keyword>
<comment type="caution">
    <text evidence="2">The sequence shown here is derived from an EMBL/GenBank/DDBJ whole genome shotgun (WGS) entry which is preliminary data.</text>
</comment>
<reference evidence="2" key="1">
    <citation type="submission" date="2016-10" db="EMBL/GenBank/DDBJ databases">
        <title>Sequence of Gallionella enrichment culture.</title>
        <authorList>
            <person name="Poehlein A."/>
            <person name="Muehling M."/>
            <person name="Daniel R."/>
        </authorList>
    </citation>
    <scope>NUCLEOTIDE SEQUENCE</scope>
</reference>
<gene>
    <name evidence="2" type="ORF">GALL_295750</name>
</gene>
<sequence length="189" mass="20024">MTTSTKPKWLLGAMLAMLMAATRSHHFATPLALPDASWAVFFLAGAWLGSARWLLGLLTLAVAIDAVAIGIAGVPGYCVTPAYSALLVAYSVLWAGGRRIARHDAITVADLGAWAVAVVVAAFVAELCSSGSFYFFGGRFADPTLQVFIQRELAFFPPTLGAMAFYVAAARVVQVLATEMTRRSGEIHG</sequence>
<keyword evidence="1" id="KW-0812">Transmembrane</keyword>
<proteinExistence type="predicted"/>
<feature type="transmembrane region" description="Helical" evidence="1">
    <location>
        <begin position="83"/>
        <end position="101"/>
    </location>
</feature>
<name>A0A1J5QY74_9ZZZZ</name>
<organism evidence="2">
    <name type="scientific">mine drainage metagenome</name>
    <dbReference type="NCBI Taxonomy" id="410659"/>
    <lineage>
        <taxon>unclassified sequences</taxon>
        <taxon>metagenomes</taxon>
        <taxon>ecological metagenomes</taxon>
    </lineage>
</organism>
<feature type="transmembrane region" description="Helical" evidence="1">
    <location>
        <begin position="155"/>
        <end position="173"/>
    </location>
</feature>
<evidence type="ECO:0008006" key="3">
    <source>
        <dbReference type="Google" id="ProtNLM"/>
    </source>
</evidence>
<dbReference type="AlphaFoldDB" id="A0A1J5QY74"/>
<dbReference type="EMBL" id="MLJW01000368">
    <property type="protein sequence ID" value="OIQ88544.1"/>
    <property type="molecule type" value="Genomic_DNA"/>
</dbReference>
<accession>A0A1J5QY74</accession>
<feature type="transmembrane region" description="Helical" evidence="1">
    <location>
        <begin position="55"/>
        <end position="77"/>
    </location>
</feature>
<feature type="transmembrane region" description="Helical" evidence="1">
    <location>
        <begin position="30"/>
        <end position="48"/>
    </location>
</feature>
<feature type="transmembrane region" description="Helical" evidence="1">
    <location>
        <begin position="113"/>
        <end position="135"/>
    </location>
</feature>
<evidence type="ECO:0000313" key="2">
    <source>
        <dbReference type="EMBL" id="OIQ88544.1"/>
    </source>
</evidence>
<keyword evidence="1" id="KW-0472">Membrane</keyword>
<protein>
    <recommendedName>
        <fullName evidence="3">Rod shape-determining protein MreD</fullName>
    </recommendedName>
</protein>
<evidence type="ECO:0000256" key="1">
    <source>
        <dbReference type="SAM" id="Phobius"/>
    </source>
</evidence>